<proteinExistence type="predicted"/>
<dbReference type="SUPFAM" id="SSF55729">
    <property type="entry name" value="Acyl-CoA N-acyltransferases (Nat)"/>
    <property type="match status" value="1"/>
</dbReference>
<protein>
    <submittedName>
        <fullName evidence="2">GNAT family N-acetyltransferase</fullName>
    </submittedName>
</protein>
<reference evidence="2 3" key="1">
    <citation type="submission" date="2020-03" db="EMBL/GenBank/DDBJ databases">
        <title>Vagococcus sp. nov., isolated from beetles.</title>
        <authorList>
            <person name="Hyun D.-W."/>
            <person name="Bae J.-W."/>
        </authorList>
    </citation>
    <scope>NUCLEOTIDE SEQUENCE [LARGE SCALE GENOMIC DNA]</scope>
    <source>
        <strain evidence="2 3">HDW17B</strain>
    </source>
</reference>
<accession>A0A6G8AVX0</accession>
<keyword evidence="3" id="KW-1185">Reference proteome</keyword>
<dbReference type="PROSITE" id="PS51186">
    <property type="entry name" value="GNAT"/>
    <property type="match status" value="1"/>
</dbReference>
<dbReference type="KEGG" id="vhy:G7082_12240"/>
<dbReference type="EMBL" id="CP049887">
    <property type="protein sequence ID" value="QIL49204.1"/>
    <property type="molecule type" value="Genomic_DNA"/>
</dbReference>
<dbReference type="InterPro" id="IPR000182">
    <property type="entry name" value="GNAT_dom"/>
</dbReference>
<gene>
    <name evidence="2" type="ORF">G7082_12240</name>
</gene>
<dbReference type="Gene3D" id="3.40.630.30">
    <property type="match status" value="1"/>
</dbReference>
<dbReference type="Proteomes" id="UP000501747">
    <property type="component" value="Chromosome"/>
</dbReference>
<dbReference type="PANTHER" id="PTHR43792:SF1">
    <property type="entry name" value="N-ACETYLTRANSFERASE DOMAIN-CONTAINING PROTEIN"/>
    <property type="match status" value="1"/>
</dbReference>
<organism evidence="2 3">
    <name type="scientific">Vagococcus hydrophili</name>
    <dbReference type="NCBI Taxonomy" id="2714947"/>
    <lineage>
        <taxon>Bacteria</taxon>
        <taxon>Bacillati</taxon>
        <taxon>Bacillota</taxon>
        <taxon>Bacilli</taxon>
        <taxon>Lactobacillales</taxon>
        <taxon>Enterococcaceae</taxon>
        <taxon>Vagococcus</taxon>
    </lineage>
</organism>
<evidence type="ECO:0000313" key="3">
    <source>
        <dbReference type="Proteomes" id="UP000501747"/>
    </source>
</evidence>
<dbReference type="PANTHER" id="PTHR43792">
    <property type="entry name" value="GNAT FAMILY, PUTATIVE (AFU_ORTHOLOGUE AFUA_3G00765)-RELATED-RELATED"/>
    <property type="match status" value="1"/>
</dbReference>
<dbReference type="RefSeq" id="WP_166035330.1">
    <property type="nucleotide sequence ID" value="NZ_CP049887.1"/>
</dbReference>
<dbReference type="Pfam" id="PF13302">
    <property type="entry name" value="Acetyltransf_3"/>
    <property type="match status" value="1"/>
</dbReference>
<feature type="domain" description="N-acetyltransferase" evidence="1">
    <location>
        <begin position="23"/>
        <end position="174"/>
    </location>
</feature>
<name>A0A6G8AVX0_9ENTE</name>
<evidence type="ECO:0000313" key="2">
    <source>
        <dbReference type="EMBL" id="QIL49204.1"/>
    </source>
</evidence>
<evidence type="ECO:0000259" key="1">
    <source>
        <dbReference type="PROSITE" id="PS51186"/>
    </source>
</evidence>
<dbReference type="AlphaFoldDB" id="A0A6G8AVX0"/>
<dbReference type="InterPro" id="IPR016181">
    <property type="entry name" value="Acyl_CoA_acyltransferase"/>
</dbReference>
<sequence>MANLYDLNQIQLAKLNVINLKKYTLRPLTLEDLLDYHDITSDKEALKYNYPAHKTIDESLIMLVKWHLSSPLGKYGIQLNETNKIIGIISVSLAENGTFCKIGYTMNRQFWRQGITYKTLKKLINLLWLNLSITKIVAHVNKDNQPSIQLLKKLNFTENETSQTQTDKEFILNA</sequence>
<keyword evidence="2" id="KW-0808">Transferase</keyword>
<dbReference type="GO" id="GO:0016747">
    <property type="term" value="F:acyltransferase activity, transferring groups other than amino-acyl groups"/>
    <property type="evidence" value="ECO:0007669"/>
    <property type="project" value="InterPro"/>
</dbReference>
<dbReference type="InterPro" id="IPR051531">
    <property type="entry name" value="N-acetyltransferase"/>
</dbReference>